<gene>
    <name evidence="3" type="ordered locus">Spea_1928</name>
</gene>
<dbReference type="KEGG" id="spl:Spea_1928"/>
<dbReference type="OrthoDB" id="9805623at2"/>
<dbReference type="InterPro" id="IPR011415">
    <property type="entry name" value="SpmA_SpmB"/>
</dbReference>
<feature type="domain" description="Nucleoside transporter/FeoB GTPase Gate" evidence="2">
    <location>
        <begin position="275"/>
        <end position="378"/>
    </location>
</feature>
<evidence type="ECO:0000256" key="1">
    <source>
        <dbReference type="SAM" id="Phobius"/>
    </source>
</evidence>
<feature type="transmembrane region" description="Helical" evidence="1">
    <location>
        <begin position="275"/>
        <end position="293"/>
    </location>
</feature>
<dbReference type="HOGENOM" id="CLU_037414_0_0_6"/>
<dbReference type="PANTHER" id="PTHR35793:SF2">
    <property type="entry name" value="INNER MEMBRANE PROTEIN YJIG"/>
    <property type="match status" value="1"/>
</dbReference>
<organism evidence="3 4">
    <name type="scientific">Shewanella pealeana (strain ATCC 700345 / ANG-SQ1)</name>
    <dbReference type="NCBI Taxonomy" id="398579"/>
    <lineage>
        <taxon>Bacteria</taxon>
        <taxon>Pseudomonadati</taxon>
        <taxon>Pseudomonadota</taxon>
        <taxon>Gammaproteobacteria</taxon>
        <taxon>Alteromonadales</taxon>
        <taxon>Shewanellaceae</taxon>
        <taxon>Shewanella</taxon>
    </lineage>
</organism>
<feature type="transmembrane region" description="Helical" evidence="1">
    <location>
        <begin position="40"/>
        <end position="60"/>
    </location>
</feature>
<reference evidence="3 4" key="1">
    <citation type="submission" date="2007-10" db="EMBL/GenBank/DDBJ databases">
        <title>Complete sequence of Shewanella pealeana ATCC 700345.</title>
        <authorList>
            <consortium name="US DOE Joint Genome Institute"/>
            <person name="Copeland A."/>
            <person name="Lucas S."/>
            <person name="Lapidus A."/>
            <person name="Barry K."/>
            <person name="Glavina del Rio T."/>
            <person name="Dalin E."/>
            <person name="Tice H."/>
            <person name="Pitluck S."/>
            <person name="Chertkov O."/>
            <person name="Brettin T."/>
            <person name="Bruce D."/>
            <person name="Detter J.C."/>
            <person name="Han C."/>
            <person name="Schmutz J."/>
            <person name="Larimer F."/>
            <person name="Land M."/>
            <person name="Hauser L."/>
            <person name="Kyrpides N."/>
            <person name="Kim E."/>
            <person name="Zhao J.-S.Z."/>
            <person name="Manno D."/>
            <person name="Hawari J."/>
            <person name="Richardson P."/>
        </authorList>
    </citation>
    <scope>NUCLEOTIDE SEQUENCE [LARGE SCALE GENOMIC DNA]</scope>
    <source>
        <strain evidence="4">ATCC 700345 / ANG-SQ1</strain>
    </source>
</reference>
<dbReference type="EMBL" id="CP000851">
    <property type="protein sequence ID" value="ABV87250.1"/>
    <property type="molecule type" value="Genomic_DNA"/>
</dbReference>
<evidence type="ECO:0000259" key="2">
    <source>
        <dbReference type="Pfam" id="PF07670"/>
    </source>
</evidence>
<dbReference type="InterPro" id="IPR011642">
    <property type="entry name" value="Gate_dom"/>
</dbReference>
<evidence type="ECO:0000313" key="3">
    <source>
        <dbReference type="EMBL" id="ABV87250.1"/>
    </source>
</evidence>
<dbReference type="PIRSF" id="PIRSF036542">
    <property type="entry name" value="SpmA_SpmB"/>
    <property type="match status" value="1"/>
</dbReference>
<keyword evidence="1" id="KW-0472">Membrane</keyword>
<dbReference type="GO" id="GO:0005886">
    <property type="term" value="C:plasma membrane"/>
    <property type="evidence" value="ECO:0007669"/>
    <property type="project" value="TreeGrafter"/>
</dbReference>
<evidence type="ECO:0000313" key="4">
    <source>
        <dbReference type="Proteomes" id="UP000002608"/>
    </source>
</evidence>
<dbReference type="PANTHER" id="PTHR35793">
    <property type="entry name" value="INNER MEMBRANE PROTEIN YJIG"/>
    <property type="match status" value="1"/>
</dbReference>
<feature type="domain" description="Nucleoside transporter/FeoB GTPase Gate" evidence="2">
    <location>
        <begin position="48"/>
        <end position="157"/>
    </location>
</feature>
<keyword evidence="1" id="KW-0812">Transmembrane</keyword>
<dbReference type="Pfam" id="PF07670">
    <property type="entry name" value="Gate"/>
    <property type="match status" value="2"/>
</dbReference>
<name>A8H3W3_SHEPA</name>
<dbReference type="RefSeq" id="WP_012155168.1">
    <property type="nucleotide sequence ID" value="NC_009901.1"/>
</dbReference>
<feature type="transmembrane region" description="Helical" evidence="1">
    <location>
        <begin position="235"/>
        <end position="254"/>
    </location>
</feature>
<dbReference type="InterPro" id="IPR052549">
    <property type="entry name" value="SpmB"/>
</dbReference>
<feature type="transmembrane region" description="Helical" evidence="1">
    <location>
        <begin position="384"/>
        <end position="407"/>
    </location>
</feature>
<protein>
    <submittedName>
        <fullName evidence="3">Nucleoside recognition domain protein</fullName>
    </submittedName>
</protein>
<feature type="transmembrane region" description="Helical" evidence="1">
    <location>
        <begin position="171"/>
        <end position="192"/>
    </location>
</feature>
<feature type="transmembrane region" description="Helical" evidence="1">
    <location>
        <begin position="204"/>
        <end position="229"/>
    </location>
</feature>
<dbReference type="eggNOG" id="COG2715">
    <property type="taxonomic scope" value="Bacteria"/>
</dbReference>
<keyword evidence="1" id="KW-1133">Transmembrane helix</keyword>
<dbReference type="eggNOG" id="COG0700">
    <property type="taxonomic scope" value="Bacteria"/>
</dbReference>
<sequence length="408" mass="42778">MLNKIWFGFFATALVAILAQLFTGNTQVLSGSVTAIFSSSKLAAEIALGLVGVLSLWMGLMRVGEKAGVVAVFSKMFEPLLSKLMPEVPRGHPAFGSVTMNLTANMLGLDNAATPLGLKAMQDLQSLNPNKSVATNAQILFLVLNTSSITLVPVTVFLYRAQQGAAAPADIFLSILLATTASTLAGLTLVALVQRLSLMNAVVLGYAGIILSSIIGLVFYLSTLTVAAIGEVSTGLGNGILLLLIFSFVLVAGMRKVAVYDEFIEGAKEGFAQSIKLIPYLLAMLLAIALLRASGALDYLLQLIAGLVALAGGDVRFVDAMPTAIMKPFSGSGARAMMLETMQHYGVDSFAGRLAAILQGSTETTFYVLAVYFGAVGIRNGRHALACGLFADLAGIIAAIVVCYQFYG</sequence>
<accession>A8H3W3</accession>
<dbReference type="AlphaFoldDB" id="A8H3W3"/>
<dbReference type="STRING" id="398579.Spea_1928"/>
<proteinExistence type="predicted"/>
<feature type="transmembrane region" description="Helical" evidence="1">
    <location>
        <begin position="139"/>
        <end position="159"/>
    </location>
</feature>
<dbReference type="Proteomes" id="UP000002608">
    <property type="component" value="Chromosome"/>
</dbReference>
<keyword evidence="4" id="KW-1185">Reference proteome</keyword>